<comment type="caution">
    <text evidence="4">The sequence shown here is derived from an EMBL/GenBank/DDBJ whole genome shotgun (WGS) entry which is preliminary data.</text>
</comment>
<evidence type="ECO:0000256" key="2">
    <source>
        <dbReference type="ARBA" id="ARBA00023235"/>
    </source>
</evidence>
<dbReference type="CDD" id="cd01398">
    <property type="entry name" value="RPI_A"/>
    <property type="match status" value="1"/>
</dbReference>
<accession>A0A4R3TM86</accession>
<dbReference type="SUPFAM" id="SSF75445">
    <property type="entry name" value="D-ribose-5-phosphate isomerase (RpiA), lid domain"/>
    <property type="match status" value="1"/>
</dbReference>
<dbReference type="RefSeq" id="WP_008688621.1">
    <property type="nucleotide sequence ID" value="NZ_AP024510.1"/>
</dbReference>
<organism evidence="4 5">
    <name type="scientific">Longicatena caecimuris</name>
    <dbReference type="NCBI Taxonomy" id="1796635"/>
    <lineage>
        <taxon>Bacteria</taxon>
        <taxon>Bacillati</taxon>
        <taxon>Bacillota</taxon>
        <taxon>Erysipelotrichia</taxon>
        <taxon>Erysipelotrichales</taxon>
        <taxon>Erysipelotrichaceae</taxon>
        <taxon>Longicatena</taxon>
    </lineage>
</organism>
<dbReference type="InterPro" id="IPR004788">
    <property type="entry name" value="Ribose5P_isomerase_type_A"/>
</dbReference>
<dbReference type="SUPFAM" id="SSF100950">
    <property type="entry name" value="NagB/RpiA/CoA transferase-like"/>
    <property type="match status" value="1"/>
</dbReference>
<dbReference type="EMBL" id="SMBP01000001">
    <property type="protein sequence ID" value="TCU63591.1"/>
    <property type="molecule type" value="Genomic_DNA"/>
</dbReference>
<dbReference type="InterPro" id="IPR037171">
    <property type="entry name" value="NagB/RpiA_transferase-like"/>
</dbReference>
<name>A0A4R3TM86_9FIRM</name>
<dbReference type="GO" id="GO:0009052">
    <property type="term" value="P:pentose-phosphate shunt, non-oxidative branch"/>
    <property type="evidence" value="ECO:0007669"/>
    <property type="project" value="InterPro"/>
</dbReference>
<dbReference type="PANTHER" id="PTHR43748:SF3">
    <property type="entry name" value="RIBOSE-5-PHOSPHATE ISOMERASE 3, CHLOROPLASTIC-RELATED"/>
    <property type="match status" value="1"/>
</dbReference>
<keyword evidence="5" id="KW-1185">Reference proteome</keyword>
<dbReference type="Proteomes" id="UP000295773">
    <property type="component" value="Unassembled WGS sequence"/>
</dbReference>
<dbReference type="NCBIfam" id="NF001924">
    <property type="entry name" value="PRK00702.1"/>
    <property type="match status" value="1"/>
</dbReference>
<dbReference type="GO" id="GO:0004751">
    <property type="term" value="F:ribose-5-phosphate isomerase activity"/>
    <property type="evidence" value="ECO:0007669"/>
    <property type="project" value="UniProtKB-UniRule"/>
</dbReference>
<dbReference type="EC" id="5.3.1.6" evidence="3"/>
<comment type="pathway">
    <text evidence="1">Carbohydrate degradation.</text>
</comment>
<evidence type="ECO:0000313" key="5">
    <source>
        <dbReference type="Proteomes" id="UP000295773"/>
    </source>
</evidence>
<dbReference type="GeneID" id="73795553"/>
<evidence type="ECO:0000313" key="4">
    <source>
        <dbReference type="EMBL" id="TCU63591.1"/>
    </source>
</evidence>
<dbReference type="AlphaFoldDB" id="A0A4R3TM86"/>
<evidence type="ECO:0000256" key="3">
    <source>
        <dbReference type="NCBIfam" id="TIGR00021"/>
    </source>
</evidence>
<protein>
    <recommendedName>
        <fullName evidence="3">Ribose 5-phosphate isomerase A</fullName>
        <ecNumber evidence="3">5.3.1.6</ecNumber>
    </recommendedName>
</protein>
<dbReference type="InterPro" id="IPR050262">
    <property type="entry name" value="Ribose-5P_isomerase"/>
</dbReference>
<reference evidence="4 5" key="1">
    <citation type="submission" date="2019-03" db="EMBL/GenBank/DDBJ databases">
        <title>Genomic Encyclopedia of Type Strains, Phase IV (KMG-IV): sequencing the most valuable type-strain genomes for metagenomic binning, comparative biology and taxonomic classification.</title>
        <authorList>
            <person name="Goeker M."/>
        </authorList>
    </citation>
    <scope>NUCLEOTIDE SEQUENCE [LARGE SCALE GENOMIC DNA]</scope>
    <source>
        <strain evidence="4 5">DSM 29481</strain>
    </source>
</reference>
<keyword evidence="2 4" id="KW-0413">Isomerase</keyword>
<dbReference type="Gene3D" id="3.30.70.260">
    <property type="match status" value="1"/>
</dbReference>
<dbReference type="NCBIfam" id="TIGR00021">
    <property type="entry name" value="rpiA"/>
    <property type="match status" value="1"/>
</dbReference>
<dbReference type="PANTHER" id="PTHR43748">
    <property type="entry name" value="RIBOSE-5-PHOSPHATE ISOMERASE 3, CHLOROPLASTIC-RELATED"/>
    <property type="match status" value="1"/>
</dbReference>
<proteinExistence type="predicted"/>
<evidence type="ECO:0000256" key="1">
    <source>
        <dbReference type="ARBA" id="ARBA00004921"/>
    </source>
</evidence>
<gene>
    <name evidence="4" type="ORF">EDD61_101245</name>
</gene>
<dbReference type="Pfam" id="PF06026">
    <property type="entry name" value="Rib_5-P_isom_A"/>
    <property type="match status" value="1"/>
</dbReference>
<sequence>MTKEEKKKQAALAAIAYLKDGMHIGLGSGTTVNYFLQALQQRCAKGLQIRAMASSLCTQQWAKQYQIPLLADTYVQTLDVYVDSFDVLNHHGDIIKGGGGALVREKMLFQWADKTIWICDDEKLVDDCHCYALPVEVLPFTLAHTRHMLNEHGYKTSLRMAETQPFLTDNQHYILDVFVPKQVTLAQAHTFLMSFAAIVQTGYFHDEDNLCIIASSKGVCIHPVRDV</sequence>
<dbReference type="Gene3D" id="3.40.50.1360">
    <property type="match status" value="1"/>
</dbReference>